<evidence type="ECO:0000313" key="4">
    <source>
        <dbReference type="Proteomes" id="UP000217564"/>
    </source>
</evidence>
<dbReference type="InterPro" id="IPR001173">
    <property type="entry name" value="Glyco_trans_2-like"/>
</dbReference>
<feature type="domain" description="Glycosyltransferase 2-like" evidence="2">
    <location>
        <begin position="1236"/>
        <end position="1362"/>
    </location>
</feature>
<feature type="compositionally biased region" description="Low complexity" evidence="1">
    <location>
        <begin position="187"/>
        <end position="205"/>
    </location>
</feature>
<dbReference type="PANTHER" id="PTHR43685">
    <property type="entry name" value="GLYCOSYLTRANSFERASE"/>
    <property type="match status" value="1"/>
</dbReference>
<feature type="region of interest" description="Disordered" evidence="1">
    <location>
        <begin position="183"/>
        <end position="207"/>
    </location>
</feature>
<evidence type="ECO:0000313" key="3">
    <source>
        <dbReference type="EMBL" id="PCC45894.1"/>
    </source>
</evidence>
<dbReference type="Pfam" id="PF00535">
    <property type="entry name" value="Glycos_transf_2"/>
    <property type="match status" value="1"/>
</dbReference>
<name>A0A2A3Z2X0_BREAU</name>
<dbReference type="InterPro" id="IPR029044">
    <property type="entry name" value="Nucleotide-diphossugar_trans"/>
</dbReference>
<accession>A0A2A3Z2X0</accession>
<organism evidence="3 4">
    <name type="scientific">Brevibacterium aurantiacum</name>
    <dbReference type="NCBI Taxonomy" id="273384"/>
    <lineage>
        <taxon>Bacteria</taxon>
        <taxon>Bacillati</taxon>
        <taxon>Actinomycetota</taxon>
        <taxon>Actinomycetes</taxon>
        <taxon>Micrococcales</taxon>
        <taxon>Brevibacteriaceae</taxon>
        <taxon>Brevibacterium</taxon>
    </lineage>
</organism>
<dbReference type="PANTHER" id="PTHR43685:SF12">
    <property type="entry name" value="GLYCOSYL TRANSFERASE FAMILY 2"/>
    <property type="match status" value="1"/>
</dbReference>
<gene>
    <name evidence="3" type="ORF">CIK64_12720</name>
</gene>
<dbReference type="CDD" id="cd00761">
    <property type="entry name" value="Glyco_tranf_GTA_type"/>
    <property type="match status" value="1"/>
</dbReference>
<dbReference type="Gene3D" id="3.40.50.2000">
    <property type="entry name" value="Glycogen Phosphorylase B"/>
    <property type="match status" value="1"/>
</dbReference>
<dbReference type="EMBL" id="NRGP01000018">
    <property type="protein sequence ID" value="PCC45894.1"/>
    <property type="molecule type" value="Genomic_DNA"/>
</dbReference>
<evidence type="ECO:0000259" key="2">
    <source>
        <dbReference type="Pfam" id="PF00535"/>
    </source>
</evidence>
<sequence>MKHGTKSALVACDIRYHSDPVGQAWVDSLVAALDSYGWAVHVLVREVDGTSDYASIREAGGQVLSPGSVPADHCDDYGHAPRFRARTVVRSAAELTPDIVVVQGRTLSRFVAGSGVIGTRLWTIPLDRPYTGGRFNRTDFSDLATIAKTSNRILVADEDQRSTLDSEFPAASSKVRVLPLFGHTSPATETQRSTSASATASPLTAKPTRLSESDALHVYEGLFADHDLKALEYLGNTLRDLRQIPRIYIHEDPSIVGPSASSESGSTQPASLAETLRALPGVVSSPALAASGSLVLPSDPIARHYGLLLARHQGRKTADLDVVGASASTNRDPRELVPEPEDSRLSLNPLDEAAVEPVATVKSRPLRMVIAGSDFKFAGDLVETFLSDPSFDVRFDIFDHHSHPQPKKSQPYVEWAEIVLAEFAVHNAIWYSRNLASHQTLIVHLHGFELNSDWISELDIERVAAVVVPSEFYRQRAHDLRGWPLDKLVVIPNSVNPFDLVRPKHDDARFHLGLVGMVPILKRPDRALDLLQRLTAFDDRYVLHIRGHAPWNYSWEWKKPAHQDAYRDFYARIGHHPELQQAISFEPFAPDMGNWLRKIGWLLSPSSRETFHLAAIEGALSGAVPLAWEREGAHEIIGEEWTFSSTGEVFDYILANNDTTYGHSTVARRAQNHAERYRSDTVGELWRSVVFETHSEATTITATSIPSGVAGTVFSDVDSLVATGEFDEAKGVLDKNIQITKNDRSKLKDLELFVRGMLALDTRRTELLPDISSGKRRLQTPLSGQATDSYFLVSAMATGTKCSSLVTDPAVVPASLGIVPFGYTGEPFNDIAAVPAFQAVAEVVPSATARSGPVVTDALEEHRDAYVAVHHSLRFDRWVEVVASEVRDHIGRFEANQILIEGPWHIALPAAIAAVRTGRRFVWAPPVESTKASVEKISANPYTGDIKAQFVGLLISRATAVVVPETQKSDEKPPTLHRQIRSRIEVPTARQPGTVHGDRLRFDSRTATRIAELSSSHNAPHPLGALNSPPPSPVDSSRLLRLAVLADERFVHYLNSAGGVVEVVPLNSKTDLDPSFDALIVDYSAMTNPSSLPGTGTLTQRIRNLFDLARSFGVLGIFNSESNVGGDRSAVTVAEKADALTGTRALLTLGILARNPNSVTRVASSSLMTDNGTELRAALASVGVGTVFKDATRIETGPKQRAIGTGIERDRPVEPGARAIEVDPFRLRISTSDGVSLVVATRLGAQRLPTMLASVASQTMHPSRLELVIVHNGPEDGTRSVVEAFSKANPKLTVRYAHSDTEGASPARNLGLNMITRDYVTFVDDDDEIERNYILNMWLSASNDLVVAAPLRDVTAEGISLTDLPNNRRLANLSGRRIGLNRASGLLGMNACKLLPSHAARAIQYPTGLRSGEDVAYMSQLLLHDLDLIPADTAPDSAYVRHMRPDSVSRRELTRDFAVDQRLGVITQLEKVRTGGPKKIAGCIRALQMDQLSFVARYLSENPRESEEVIGRVLNAGVPTSQLAGRYKTMHSLALRIESSLV</sequence>
<proteinExistence type="predicted"/>
<dbReference type="RefSeq" id="WP_096162411.1">
    <property type="nucleotide sequence ID" value="NZ_NRGP01000018.1"/>
</dbReference>
<dbReference type="InterPro" id="IPR050834">
    <property type="entry name" value="Glycosyltransf_2"/>
</dbReference>
<dbReference type="Proteomes" id="UP000217564">
    <property type="component" value="Unassembled WGS sequence"/>
</dbReference>
<comment type="caution">
    <text evidence="3">The sequence shown here is derived from an EMBL/GenBank/DDBJ whole genome shotgun (WGS) entry which is preliminary data.</text>
</comment>
<dbReference type="SUPFAM" id="SSF53756">
    <property type="entry name" value="UDP-Glycosyltransferase/glycogen phosphorylase"/>
    <property type="match status" value="1"/>
</dbReference>
<dbReference type="Gene3D" id="3.90.550.10">
    <property type="entry name" value="Spore Coat Polysaccharide Biosynthesis Protein SpsA, Chain A"/>
    <property type="match status" value="1"/>
</dbReference>
<evidence type="ECO:0000256" key="1">
    <source>
        <dbReference type="SAM" id="MobiDB-lite"/>
    </source>
</evidence>
<reference evidence="3 4" key="1">
    <citation type="journal article" date="2017" name="Elife">
        <title>Extensive horizontal gene transfer in cheese-associated bacteria.</title>
        <authorList>
            <person name="Bonham K.S."/>
            <person name="Wolfe B.E."/>
            <person name="Dutton R.J."/>
        </authorList>
    </citation>
    <scope>NUCLEOTIDE SEQUENCE [LARGE SCALE GENOMIC DNA]</scope>
    <source>
        <strain evidence="3 4">947_7</strain>
    </source>
</reference>
<protein>
    <recommendedName>
        <fullName evidence="2">Glycosyltransferase 2-like domain-containing protein</fullName>
    </recommendedName>
</protein>
<dbReference type="SUPFAM" id="SSF53448">
    <property type="entry name" value="Nucleotide-diphospho-sugar transferases"/>
    <property type="match status" value="1"/>
</dbReference>